<comment type="caution">
    <text evidence="2">The sequence shown here is derived from an EMBL/GenBank/DDBJ whole genome shotgun (WGS) entry which is preliminary data.</text>
</comment>
<organism evidence="2 3">
    <name type="scientific">Minwuia thermotolerans</name>
    <dbReference type="NCBI Taxonomy" id="2056226"/>
    <lineage>
        <taxon>Bacteria</taxon>
        <taxon>Pseudomonadati</taxon>
        <taxon>Pseudomonadota</taxon>
        <taxon>Alphaproteobacteria</taxon>
        <taxon>Minwuiales</taxon>
        <taxon>Minwuiaceae</taxon>
        <taxon>Minwuia</taxon>
    </lineage>
</organism>
<reference evidence="2 3" key="1">
    <citation type="submission" date="2017-11" db="EMBL/GenBank/DDBJ databases">
        <title>Draft genome sequence of Rhizobiales bacterium SY3-13.</title>
        <authorList>
            <person name="Sun C."/>
        </authorList>
    </citation>
    <scope>NUCLEOTIDE SEQUENCE [LARGE SCALE GENOMIC DNA]</scope>
    <source>
        <strain evidence="2 3">SY3-13</strain>
    </source>
</reference>
<dbReference type="RefSeq" id="WP_109795716.1">
    <property type="nucleotide sequence ID" value="NZ_PHIG01000044.1"/>
</dbReference>
<proteinExistence type="predicted"/>
<keyword evidence="1" id="KW-0472">Membrane</keyword>
<dbReference type="EMBL" id="PHIG01000044">
    <property type="protein sequence ID" value="PJK28469.1"/>
    <property type="molecule type" value="Genomic_DNA"/>
</dbReference>
<keyword evidence="3" id="KW-1185">Reference proteome</keyword>
<feature type="transmembrane region" description="Helical" evidence="1">
    <location>
        <begin position="42"/>
        <end position="61"/>
    </location>
</feature>
<dbReference type="AlphaFoldDB" id="A0A2M9FYF3"/>
<evidence type="ECO:0000256" key="1">
    <source>
        <dbReference type="SAM" id="Phobius"/>
    </source>
</evidence>
<evidence type="ECO:0000313" key="3">
    <source>
        <dbReference type="Proteomes" id="UP000229498"/>
    </source>
</evidence>
<sequence length="115" mass="12362">MEEAQSSLKFGAFDLMLLGAFFISYNVLALIQVAFLYSGRSLAFAAVSVAAVLAAPGMRMLDFAESCAARPSAILCSDEKPVLIGLGTVWAIVCLAVLMIYLTLQAIRLLRTGRR</sequence>
<evidence type="ECO:0000313" key="2">
    <source>
        <dbReference type="EMBL" id="PJK28469.1"/>
    </source>
</evidence>
<protein>
    <submittedName>
        <fullName evidence="2">Uncharacterized protein</fullName>
    </submittedName>
</protein>
<gene>
    <name evidence="2" type="ORF">CVT23_17380</name>
</gene>
<keyword evidence="1" id="KW-0812">Transmembrane</keyword>
<keyword evidence="1" id="KW-1133">Transmembrane helix</keyword>
<accession>A0A2M9FYF3</accession>
<feature type="transmembrane region" description="Helical" evidence="1">
    <location>
        <begin position="81"/>
        <end position="104"/>
    </location>
</feature>
<dbReference type="Proteomes" id="UP000229498">
    <property type="component" value="Unassembled WGS sequence"/>
</dbReference>
<name>A0A2M9FYF3_9PROT</name>
<feature type="transmembrane region" description="Helical" evidence="1">
    <location>
        <begin position="15"/>
        <end position="35"/>
    </location>
</feature>